<name>A0ABS7MM87_9ACTN</name>
<dbReference type="Proteomes" id="UP000700908">
    <property type="component" value="Unassembled WGS sequence"/>
</dbReference>
<dbReference type="InterPro" id="IPR027417">
    <property type="entry name" value="P-loop_NTPase"/>
</dbReference>
<keyword evidence="5 7" id="KW-1133">Transmembrane helix</keyword>
<keyword evidence="11" id="KW-1185">Reference proteome</keyword>
<evidence type="ECO:0000313" key="11">
    <source>
        <dbReference type="Proteomes" id="UP000700908"/>
    </source>
</evidence>
<dbReference type="PROSITE" id="PS50929">
    <property type="entry name" value="ABC_TM1F"/>
    <property type="match status" value="1"/>
</dbReference>
<dbReference type="InterPro" id="IPR003439">
    <property type="entry name" value="ABC_transporter-like_ATP-bd"/>
</dbReference>
<keyword evidence="2 7" id="KW-0812">Transmembrane</keyword>
<sequence length="579" mass="64236">MDAYKKIKSYVPGMGGVFVVAMALIIISSVALIAEYQVIYAFLEEILIGAHLEGLTFLATILVLYATVYTLTYFAGAMATHFIAFRLEANLKKSGMDALLNAPFSFYDKYPSGKIRKILDDNTGLTHTSVAHLLPDLAAVLFIPLFGLILAGIIDWRLCVFMVFTVIVGAFIGKKMMGESAFMGEYMKAQEDMSSNAIEYVRNMSVVKIFNANVRSMKNFYGSISQYADKVLRYSMSCRTPYVTFQAFFNSIFLLLIPLGFFFINQGEDPIMYLNKAIFYVLFCGILFVAFMKVMYVGMHTYLAQSSIEKIEGLIAEMKEESPETGTLAEPSSFDIDFKNVSFAYEDEKIFENFSLHLDGGKTYALVGSSGGGKSTLAKLIAGFYQPQEGEIQIGGHALSEYSEQALTSMVAMVFQNAQLFKTTLYENVRIGDPSATRQSVMNALQQARCEEILNKFPKREDTLVGATGVHLSGGEKQRIAIARAILKNAPIIVLDEASAAADPENEYEIQQAFTNLMKGKTVIMIAHRLSSIQKADEILVIDNGHILERGSHEALMAQGGRYAHLQSLYTQANEWRVA</sequence>
<organism evidence="10 11">
    <name type="scientific">Collinsella ureilytica</name>
    <dbReference type="NCBI Taxonomy" id="2869515"/>
    <lineage>
        <taxon>Bacteria</taxon>
        <taxon>Bacillati</taxon>
        <taxon>Actinomycetota</taxon>
        <taxon>Coriobacteriia</taxon>
        <taxon>Coriobacteriales</taxon>
        <taxon>Coriobacteriaceae</taxon>
        <taxon>Collinsella</taxon>
    </lineage>
</organism>
<gene>
    <name evidence="10" type="ORF">K6V98_04105</name>
</gene>
<dbReference type="GO" id="GO:0005524">
    <property type="term" value="F:ATP binding"/>
    <property type="evidence" value="ECO:0007669"/>
    <property type="project" value="UniProtKB-KW"/>
</dbReference>
<comment type="subcellular location">
    <subcellularLocation>
        <location evidence="1">Cell membrane</location>
        <topology evidence="1">Multi-pass membrane protein</topology>
    </subcellularLocation>
</comment>
<dbReference type="InterPro" id="IPR017871">
    <property type="entry name" value="ABC_transporter-like_CS"/>
</dbReference>
<protein>
    <submittedName>
        <fullName evidence="10">ABC transporter ATP-binding protein/permease</fullName>
    </submittedName>
</protein>
<evidence type="ECO:0000256" key="4">
    <source>
        <dbReference type="ARBA" id="ARBA00022840"/>
    </source>
</evidence>
<dbReference type="SUPFAM" id="SSF90123">
    <property type="entry name" value="ABC transporter transmembrane region"/>
    <property type="match status" value="1"/>
</dbReference>
<dbReference type="InterPro" id="IPR036640">
    <property type="entry name" value="ABC1_TM_sf"/>
</dbReference>
<evidence type="ECO:0000259" key="8">
    <source>
        <dbReference type="PROSITE" id="PS50893"/>
    </source>
</evidence>
<feature type="domain" description="ABC transporter" evidence="8">
    <location>
        <begin position="336"/>
        <end position="569"/>
    </location>
</feature>
<evidence type="ECO:0000256" key="1">
    <source>
        <dbReference type="ARBA" id="ARBA00004651"/>
    </source>
</evidence>
<keyword evidence="3" id="KW-0547">Nucleotide-binding</keyword>
<dbReference type="Pfam" id="PF00664">
    <property type="entry name" value="ABC_membrane"/>
    <property type="match status" value="1"/>
</dbReference>
<reference evidence="10 11" key="1">
    <citation type="submission" date="2021-08" db="EMBL/GenBank/DDBJ databases">
        <title>Collinsella faecalis sp. nov. isolated from swine faeces.</title>
        <authorList>
            <person name="Oh B.S."/>
            <person name="Lee J.H."/>
        </authorList>
    </citation>
    <scope>NUCLEOTIDE SEQUENCE [LARGE SCALE GENOMIC DNA]</scope>
    <source>
        <strain evidence="10 11">AGMB00827</strain>
    </source>
</reference>
<feature type="transmembrane region" description="Helical" evidence="7">
    <location>
        <begin position="54"/>
        <end position="84"/>
    </location>
</feature>
<evidence type="ECO:0000313" key="10">
    <source>
        <dbReference type="EMBL" id="MBY4797540.1"/>
    </source>
</evidence>
<dbReference type="CDD" id="cd07346">
    <property type="entry name" value="ABC_6TM_exporters"/>
    <property type="match status" value="1"/>
</dbReference>
<dbReference type="SMART" id="SM00382">
    <property type="entry name" value="AAA"/>
    <property type="match status" value="1"/>
</dbReference>
<dbReference type="Gene3D" id="1.20.1560.10">
    <property type="entry name" value="ABC transporter type 1, transmembrane domain"/>
    <property type="match status" value="1"/>
</dbReference>
<feature type="domain" description="ABC transmembrane type-1" evidence="9">
    <location>
        <begin position="19"/>
        <end position="268"/>
    </location>
</feature>
<dbReference type="PROSITE" id="PS00211">
    <property type="entry name" value="ABC_TRANSPORTER_1"/>
    <property type="match status" value="1"/>
</dbReference>
<keyword evidence="6 7" id="KW-0472">Membrane</keyword>
<feature type="transmembrane region" description="Helical" evidence="7">
    <location>
        <begin position="12"/>
        <end position="34"/>
    </location>
</feature>
<dbReference type="InterPro" id="IPR003593">
    <property type="entry name" value="AAA+_ATPase"/>
</dbReference>
<dbReference type="SUPFAM" id="SSF52540">
    <property type="entry name" value="P-loop containing nucleoside triphosphate hydrolases"/>
    <property type="match status" value="1"/>
</dbReference>
<evidence type="ECO:0000256" key="5">
    <source>
        <dbReference type="ARBA" id="ARBA00022989"/>
    </source>
</evidence>
<feature type="transmembrane region" description="Helical" evidence="7">
    <location>
        <begin position="242"/>
        <end position="265"/>
    </location>
</feature>
<feature type="transmembrane region" description="Helical" evidence="7">
    <location>
        <begin position="160"/>
        <end position="177"/>
    </location>
</feature>
<evidence type="ECO:0000256" key="2">
    <source>
        <dbReference type="ARBA" id="ARBA00022692"/>
    </source>
</evidence>
<dbReference type="PANTHER" id="PTHR24221">
    <property type="entry name" value="ATP-BINDING CASSETTE SUB-FAMILY B"/>
    <property type="match status" value="1"/>
</dbReference>
<accession>A0ABS7MM87</accession>
<dbReference type="Pfam" id="PF00005">
    <property type="entry name" value="ABC_tran"/>
    <property type="match status" value="1"/>
</dbReference>
<evidence type="ECO:0000256" key="7">
    <source>
        <dbReference type="SAM" id="Phobius"/>
    </source>
</evidence>
<dbReference type="PANTHER" id="PTHR24221:SF397">
    <property type="entry name" value="ABC TRANSPORTER, ATP-BINDING TRANSMEMBRANE PROTEIN"/>
    <property type="match status" value="1"/>
</dbReference>
<dbReference type="Gene3D" id="3.40.50.300">
    <property type="entry name" value="P-loop containing nucleotide triphosphate hydrolases"/>
    <property type="match status" value="1"/>
</dbReference>
<feature type="transmembrane region" description="Helical" evidence="7">
    <location>
        <begin position="133"/>
        <end position="154"/>
    </location>
</feature>
<comment type="caution">
    <text evidence="10">The sequence shown here is derived from an EMBL/GenBank/DDBJ whole genome shotgun (WGS) entry which is preliminary data.</text>
</comment>
<dbReference type="PROSITE" id="PS50893">
    <property type="entry name" value="ABC_TRANSPORTER_2"/>
    <property type="match status" value="1"/>
</dbReference>
<evidence type="ECO:0000256" key="3">
    <source>
        <dbReference type="ARBA" id="ARBA00022741"/>
    </source>
</evidence>
<dbReference type="InterPro" id="IPR039421">
    <property type="entry name" value="Type_1_exporter"/>
</dbReference>
<dbReference type="InterPro" id="IPR011527">
    <property type="entry name" value="ABC1_TM_dom"/>
</dbReference>
<dbReference type="EMBL" id="JAIMFO010000005">
    <property type="protein sequence ID" value="MBY4797540.1"/>
    <property type="molecule type" value="Genomic_DNA"/>
</dbReference>
<keyword evidence="4 10" id="KW-0067">ATP-binding</keyword>
<evidence type="ECO:0000259" key="9">
    <source>
        <dbReference type="PROSITE" id="PS50929"/>
    </source>
</evidence>
<dbReference type="RefSeq" id="WP_222199252.1">
    <property type="nucleotide sequence ID" value="NZ_JAIMFO010000005.1"/>
</dbReference>
<proteinExistence type="predicted"/>
<feature type="transmembrane region" description="Helical" evidence="7">
    <location>
        <begin position="277"/>
        <end position="296"/>
    </location>
</feature>
<evidence type="ECO:0000256" key="6">
    <source>
        <dbReference type="ARBA" id="ARBA00023136"/>
    </source>
</evidence>